<dbReference type="CDD" id="cd00063">
    <property type="entry name" value="FN3"/>
    <property type="match status" value="7"/>
</dbReference>
<feature type="domain" description="Fibronectin type-III" evidence="26">
    <location>
        <begin position="810"/>
        <end position="905"/>
    </location>
</feature>
<dbReference type="Gene3D" id="3.90.190.10">
    <property type="entry name" value="Protein tyrosine phosphatase superfamily"/>
    <property type="match status" value="2"/>
</dbReference>
<dbReference type="InterPro" id="IPR013783">
    <property type="entry name" value="Ig-like_fold"/>
</dbReference>
<feature type="domain" description="Fibronectin type-III" evidence="26">
    <location>
        <begin position="612"/>
        <end position="711"/>
    </location>
</feature>
<name>A0ABM3CV47_SALSA</name>
<dbReference type="EC" id="3.1.3.48" evidence="3"/>
<dbReference type="PRINTS" id="PR00700">
    <property type="entry name" value="PRTYPHPHTASE"/>
</dbReference>
<dbReference type="PRINTS" id="PR00014">
    <property type="entry name" value="FNTYPEIII"/>
</dbReference>
<evidence type="ECO:0000256" key="5">
    <source>
        <dbReference type="ARBA" id="ARBA00022692"/>
    </source>
</evidence>
<feature type="domain" description="Tyrosine specific protein phosphatases" evidence="23">
    <location>
        <begin position="1710"/>
        <end position="1783"/>
    </location>
</feature>
<keyword evidence="11 20" id="KW-1133">Transmembrane helix</keyword>
<dbReference type="InterPro" id="IPR036116">
    <property type="entry name" value="FN3_sf"/>
</dbReference>
<dbReference type="SUPFAM" id="SSF49265">
    <property type="entry name" value="Fibronectin type III"/>
    <property type="match status" value="4"/>
</dbReference>
<dbReference type="CDD" id="cd05739">
    <property type="entry name" value="IgI_3_RPTP_IIa_LAR_like"/>
    <property type="match status" value="1"/>
</dbReference>
<evidence type="ECO:0000313" key="28">
    <source>
        <dbReference type="RefSeq" id="XP_045550427.1"/>
    </source>
</evidence>
<feature type="domain" description="Fibronectin type-III" evidence="26">
    <location>
        <begin position="325"/>
        <end position="415"/>
    </location>
</feature>
<evidence type="ECO:0000256" key="19">
    <source>
        <dbReference type="SAM" id="MobiDB-lite"/>
    </source>
</evidence>
<evidence type="ECO:0000256" key="1">
    <source>
        <dbReference type="ARBA" id="ARBA00004167"/>
    </source>
</evidence>
<feature type="domain" description="Tyrosine-protein phosphatase" evidence="22">
    <location>
        <begin position="1246"/>
        <end position="1501"/>
    </location>
</feature>
<evidence type="ECO:0000256" key="11">
    <source>
        <dbReference type="ARBA" id="ARBA00022989"/>
    </source>
</evidence>
<dbReference type="GeneID" id="106569653"/>
<evidence type="ECO:0000313" key="27">
    <source>
        <dbReference type="Proteomes" id="UP001652741"/>
    </source>
</evidence>
<feature type="domain" description="Fibronectin type-III" evidence="26">
    <location>
        <begin position="420"/>
        <end position="514"/>
    </location>
</feature>
<evidence type="ECO:0000259" key="22">
    <source>
        <dbReference type="PROSITE" id="PS50055"/>
    </source>
</evidence>
<feature type="domain" description="Ig-like" evidence="25">
    <location>
        <begin position="139"/>
        <end position="228"/>
    </location>
</feature>
<dbReference type="PROSITE" id="PS00383">
    <property type="entry name" value="TYR_PHOSPHATASE_1"/>
    <property type="match status" value="2"/>
</dbReference>
<feature type="region of interest" description="Disordered" evidence="19">
    <location>
        <begin position="400"/>
        <end position="421"/>
    </location>
</feature>
<feature type="domain" description="Tyrosine-protein phosphatase" evidence="22">
    <location>
        <begin position="1533"/>
        <end position="1792"/>
    </location>
</feature>
<keyword evidence="7" id="KW-0677">Repeat</keyword>
<protein>
    <recommendedName>
        <fullName evidence="17">Receptor-type tyrosine-protein phosphatase F</fullName>
        <ecNumber evidence="3">3.1.3.48</ecNumber>
    </recommendedName>
</protein>
<keyword evidence="13" id="KW-1015">Disulfide bond</keyword>
<dbReference type="CDD" id="cd14629">
    <property type="entry name" value="R-PTP-F-2"/>
    <property type="match status" value="1"/>
</dbReference>
<accession>A0ABM3CV47</accession>
<feature type="domain" description="Fibronectin type-III" evidence="26">
    <location>
        <begin position="518"/>
        <end position="607"/>
    </location>
</feature>
<evidence type="ECO:0000259" key="26">
    <source>
        <dbReference type="PROSITE" id="PS50853"/>
    </source>
</evidence>
<evidence type="ECO:0000256" key="2">
    <source>
        <dbReference type="ARBA" id="ARBA00010504"/>
    </source>
</evidence>
<dbReference type="RefSeq" id="XP_045550427.1">
    <property type="nucleotide sequence ID" value="XM_045694471.1"/>
</dbReference>
<dbReference type="InterPro" id="IPR016130">
    <property type="entry name" value="Tyr_Pase_AS"/>
</dbReference>
<keyword evidence="14 28" id="KW-0675">Receptor</keyword>
<evidence type="ECO:0000256" key="8">
    <source>
        <dbReference type="ARBA" id="ARBA00022801"/>
    </source>
</evidence>
<feature type="domain" description="Tyrosine specific protein phosphatases" evidence="23">
    <location>
        <begin position="1421"/>
        <end position="1492"/>
    </location>
</feature>
<dbReference type="InterPro" id="IPR029021">
    <property type="entry name" value="Prot-tyrosine_phosphatase-like"/>
</dbReference>
<feature type="domain" description="Ig-like" evidence="25">
    <location>
        <begin position="236"/>
        <end position="318"/>
    </location>
</feature>
<dbReference type="PROSITE" id="PS50056">
    <property type="entry name" value="TYR_PHOSPHATASE_2"/>
    <property type="match status" value="2"/>
</dbReference>
<organism evidence="27 28">
    <name type="scientific">Salmo salar</name>
    <name type="common">Atlantic salmon</name>
    <dbReference type="NCBI Taxonomy" id="8030"/>
    <lineage>
        <taxon>Eukaryota</taxon>
        <taxon>Metazoa</taxon>
        <taxon>Chordata</taxon>
        <taxon>Craniata</taxon>
        <taxon>Vertebrata</taxon>
        <taxon>Euteleostomi</taxon>
        <taxon>Actinopterygii</taxon>
        <taxon>Neopterygii</taxon>
        <taxon>Teleostei</taxon>
        <taxon>Protacanthopterygii</taxon>
        <taxon>Salmoniformes</taxon>
        <taxon>Salmonidae</taxon>
        <taxon>Salmoninae</taxon>
        <taxon>Salmo</taxon>
    </lineage>
</organism>
<dbReference type="InterPro" id="IPR000387">
    <property type="entry name" value="Tyr_Pase_dom"/>
</dbReference>
<dbReference type="SMART" id="SM00060">
    <property type="entry name" value="FN3"/>
    <property type="match status" value="7"/>
</dbReference>
<feature type="domain" description="Fibronectin type-III" evidence="26">
    <location>
        <begin position="712"/>
        <end position="805"/>
    </location>
</feature>
<dbReference type="Pfam" id="PF00041">
    <property type="entry name" value="fn3"/>
    <property type="match status" value="6"/>
</dbReference>
<feature type="domain" description="A to I editase" evidence="24">
    <location>
        <begin position="939"/>
        <end position="1070"/>
    </location>
</feature>
<reference evidence="28" key="1">
    <citation type="submission" date="2025-08" db="UniProtKB">
        <authorList>
            <consortium name="RefSeq"/>
        </authorList>
    </citation>
    <scope>IDENTIFICATION</scope>
</reference>
<feature type="transmembrane region" description="Helical" evidence="20">
    <location>
        <begin position="1152"/>
        <end position="1175"/>
    </location>
</feature>
<dbReference type="PROSITE" id="PS50835">
    <property type="entry name" value="IG_LIKE"/>
    <property type="match status" value="3"/>
</dbReference>
<gene>
    <name evidence="28" type="primary">LOC106569653</name>
</gene>
<dbReference type="InterPro" id="IPR036179">
    <property type="entry name" value="Ig-like_dom_sf"/>
</dbReference>
<dbReference type="InterPro" id="IPR050713">
    <property type="entry name" value="RTP_Phos/Ushers"/>
</dbReference>
<evidence type="ECO:0000256" key="18">
    <source>
        <dbReference type="ARBA" id="ARBA00051722"/>
    </source>
</evidence>
<dbReference type="PROSITE" id="PS50055">
    <property type="entry name" value="TYR_PHOSPHATASE_PTP"/>
    <property type="match status" value="2"/>
</dbReference>
<feature type="chain" id="PRO_5047317856" description="Receptor-type tyrosine-protein phosphatase F" evidence="21">
    <location>
        <begin position="34"/>
        <end position="1801"/>
    </location>
</feature>
<comment type="subcellular location">
    <subcellularLocation>
        <location evidence="1">Membrane</location>
        <topology evidence="1">Single-pass membrane protein</topology>
    </subcellularLocation>
</comment>
<evidence type="ECO:0000259" key="25">
    <source>
        <dbReference type="PROSITE" id="PS50835"/>
    </source>
</evidence>
<keyword evidence="6 21" id="KW-0732">Signal</keyword>
<evidence type="ECO:0000256" key="4">
    <source>
        <dbReference type="ARBA" id="ARBA00022674"/>
    </source>
</evidence>
<sequence length="1801" mass="201346">MVPDIHPAVPLLPRGAVPPLLLLLSCLVLSSQADSLPSFVKSPEDQTGISGGVASFVCQATGDPKPRITWMKKGKKVSSQRFEVIDFDDGCGSVLRIQPLRTHRDEAIYECTAANSGGEINTSAKLTVLEENQIPHGFPNIDMGPQLKVVEKTRTATMLCAASGNPDPEITWFKDFLPVDINSSNGRIKQLRSGALQIENSEESDQGKYECVAMNSAGTRYSSPANLYVRVRRVPPRFSIPPTNHEVMPGGSVNLTCVAVGSPMPYVKWIMGEIELTKEDEMPIGRNVLEVTNVKESANYSCVAISSLGQIEATAQVSVKALPKPPTSLIVTETTATSVTLIWDSGNPEPVSFFMIQYRAKATDAGFQEVDGVATTRYSIGGLSPYSEYEFRVMAVNNIGRGPPSDPVETRTGEQAPSSPPLAVQVRMLSASTMLVQWEPPEEPNGQIRGYRVYYSSDMNDPLSGWQKHNTDDSRLTTISGLTTDITYSLRVLGFTSVGDGPPSDVLQVKTQQGVPAQPSSFEAEAELDTRVMLTWLWPVQDTITKYELQYWEANSDNKIHVTFNPAGSYAVEGLKPDTLYRFSLAARSELGLGVYTQPIEARTAQSMPGAPPRKLEVEAVNSTAIRVTWKAPLPGKQHGQIRGYQVIFSRLENGEPRGQPNIMDVALPEAQEATITGLHSETTYSVTVAAYTTKGDGARSKAKVITTTGAVPGRPTMMISTTIGNTALIQWQPPKDMVGEMMGYQLQYRRQEDTAYTSREFKRTDDHHTVTGLHKGATYVFRLSARNRAGFGEAYVKDISTQEDVPSGFPLNLRVTGLTTSTTQLAWDPPALSERNGKILHYVVVYRDINSHTNSTNRTLDTHMTIQGLKHDTTYDIRVQAFTSRGGGPISPSIQSRTTSTSPAFATSFGVKAVMKTSVLLTWEVPENYKSQVPFKILYNQQSVEVQGNLKRKLITRLQPDTDYSFVLMSRGNTAGGLQQQVSIRTAPDLLKTKPVLYSTQQNQEGKLTIDLPKVQTTGQVRWYYIVVVPVSPSSSRRWENPDEMDLEELLESGEGPVLRRRRQVEPTRPYIAAKLPSLPATFTLGDEKNYNGFYNRPLPGHQRYLAFVLAALKEQDEDSSDKHRTFSASPYSDPIQVSPNVSRTVEQPEMLWVLGPVLAVVLIIIIVIAILLFKSKQERKRASPLPKDDHSGGVKDSLLGNSSDPVEMRRLNYQTPGMREHPPITVCDLADHIERLKANDGLRFSQEYESIDPAQQFTWENSNMEVNKPKNRYANVISYDHSRVVLTSVDAVPGSDYINANYIDGYRKQNAYIATQGPLPETLSDFWRMVWEQRAHTIVMMTRLEEKSRVKCDQYWPVRGTETYGMIQVSMLDTVELATYSVRTFALYKNGSSEKREIRQFQFMAWPDHGVPEYPTPILAFLRRVKACNPPDAGPMVVHCSAGVGRTGCLIVIEAMLERMKHEKSVDIYGHVTCMRAQRNYMVQTEDQYVFIHEALLEAATCGLTEVPARNLYAHIQKLTQPPTGETVTAMELEFKRLANSKAHTSRFISANLPCNKFKNRLVNIMPFESTRVCLQPIRGVEGSDYINASCIDGYRQQKGYLATQGPLAETTEDFWRMLWEHNSTIVVMLTKLREMGREKCHQYWPAERSARYQYFVVDPMAEYNMPQYILREFKVTDARDGQSRTIRQFQFTDWPEQGVPKTGEGFIDFIGQVHKTKEQFGQDGPITVHCSAGVGRTGVFITLSIVLERMRYEGVVDLFQTVKTLRTQRPAMVQTEDQYQLCYRAALEYLGSFDHYAT</sequence>
<dbReference type="InterPro" id="IPR002466">
    <property type="entry name" value="A_deamin"/>
</dbReference>
<keyword evidence="16" id="KW-0393">Immunoglobulin domain</keyword>
<evidence type="ECO:0000256" key="20">
    <source>
        <dbReference type="SAM" id="Phobius"/>
    </source>
</evidence>
<dbReference type="InterPro" id="IPR013098">
    <property type="entry name" value="Ig_I-set"/>
</dbReference>
<feature type="domain" description="Ig-like" evidence="25">
    <location>
        <begin position="37"/>
        <end position="127"/>
    </location>
</feature>
<dbReference type="InterPro" id="IPR007110">
    <property type="entry name" value="Ig-like_dom"/>
</dbReference>
<evidence type="ECO:0000256" key="14">
    <source>
        <dbReference type="ARBA" id="ARBA00023170"/>
    </source>
</evidence>
<evidence type="ECO:0000256" key="9">
    <source>
        <dbReference type="ARBA" id="ARBA00022889"/>
    </source>
</evidence>
<dbReference type="SMART" id="SM00409">
    <property type="entry name" value="IG"/>
    <property type="match status" value="3"/>
</dbReference>
<dbReference type="InterPro" id="IPR003961">
    <property type="entry name" value="FN3_dom"/>
</dbReference>
<keyword evidence="8" id="KW-0378">Hydrolase</keyword>
<dbReference type="CDD" id="cd05738">
    <property type="entry name" value="IgI_2_RPTP_IIa_LAR_like"/>
    <property type="match status" value="1"/>
</dbReference>
<dbReference type="PANTHER" id="PTHR46957:SF9">
    <property type="entry name" value="PROTEIN-TYROSINE-PHOSPHATASE"/>
    <property type="match status" value="1"/>
</dbReference>
<dbReference type="SMART" id="SM00194">
    <property type="entry name" value="PTPc"/>
    <property type="match status" value="2"/>
</dbReference>
<evidence type="ECO:0000256" key="6">
    <source>
        <dbReference type="ARBA" id="ARBA00022729"/>
    </source>
</evidence>
<keyword evidence="5 20" id="KW-0812">Transmembrane</keyword>
<dbReference type="PROSITE" id="PS50141">
    <property type="entry name" value="A_DEAMIN_EDITASE"/>
    <property type="match status" value="1"/>
</dbReference>
<keyword evidence="9" id="KW-0130">Cell adhesion</keyword>
<evidence type="ECO:0000256" key="16">
    <source>
        <dbReference type="ARBA" id="ARBA00023319"/>
    </source>
</evidence>
<dbReference type="InterPro" id="IPR000242">
    <property type="entry name" value="PTP_cat"/>
</dbReference>
<dbReference type="PANTHER" id="PTHR46957">
    <property type="entry name" value="CYTOKINE RECEPTOR"/>
    <property type="match status" value="1"/>
</dbReference>
<evidence type="ECO:0000256" key="3">
    <source>
        <dbReference type="ARBA" id="ARBA00013064"/>
    </source>
</evidence>
<dbReference type="InterPro" id="IPR003599">
    <property type="entry name" value="Ig_sub"/>
</dbReference>
<keyword evidence="15" id="KW-0325">Glycoprotein</keyword>
<feature type="signal peptide" evidence="21">
    <location>
        <begin position="1"/>
        <end position="33"/>
    </location>
</feature>
<dbReference type="Pfam" id="PF00102">
    <property type="entry name" value="Y_phosphatase"/>
    <property type="match status" value="2"/>
</dbReference>
<evidence type="ECO:0000259" key="24">
    <source>
        <dbReference type="PROSITE" id="PS50141"/>
    </source>
</evidence>
<dbReference type="Pfam" id="PF07679">
    <property type="entry name" value="I-set"/>
    <property type="match status" value="3"/>
</dbReference>
<dbReference type="Gene3D" id="2.60.40.10">
    <property type="entry name" value="Immunoglobulins"/>
    <property type="match status" value="10"/>
</dbReference>
<comment type="similarity">
    <text evidence="2">Belongs to the protein-tyrosine phosphatase family. Receptor class 2A subfamily.</text>
</comment>
<dbReference type="InterPro" id="IPR003595">
    <property type="entry name" value="Tyr_Pase_cat"/>
</dbReference>
<keyword evidence="27" id="KW-1185">Reference proteome</keyword>
<evidence type="ECO:0000259" key="23">
    <source>
        <dbReference type="PROSITE" id="PS50056"/>
    </source>
</evidence>
<dbReference type="InterPro" id="IPR003598">
    <property type="entry name" value="Ig_sub2"/>
</dbReference>
<feature type="region of interest" description="Disordered" evidence="19">
    <location>
        <begin position="1184"/>
        <end position="1205"/>
    </location>
</feature>
<evidence type="ECO:0000256" key="15">
    <source>
        <dbReference type="ARBA" id="ARBA00023180"/>
    </source>
</evidence>
<dbReference type="PROSITE" id="PS50853">
    <property type="entry name" value="FN3"/>
    <property type="match status" value="6"/>
</dbReference>
<evidence type="ECO:0000256" key="13">
    <source>
        <dbReference type="ARBA" id="ARBA00023157"/>
    </source>
</evidence>
<dbReference type="SMART" id="SM00404">
    <property type="entry name" value="PTPc_motif"/>
    <property type="match status" value="2"/>
</dbReference>
<keyword evidence="12 20" id="KW-0472">Membrane</keyword>
<evidence type="ECO:0000256" key="10">
    <source>
        <dbReference type="ARBA" id="ARBA00022912"/>
    </source>
</evidence>
<keyword evidence="10" id="KW-0904">Protein phosphatase</keyword>
<dbReference type="SMART" id="SM00408">
    <property type="entry name" value="IGc2"/>
    <property type="match status" value="3"/>
</dbReference>
<dbReference type="SUPFAM" id="SSF52799">
    <property type="entry name" value="(Phosphotyrosine protein) phosphatases II"/>
    <property type="match status" value="2"/>
</dbReference>
<comment type="catalytic activity">
    <reaction evidence="18">
        <text>O-phospho-L-tyrosyl-[protein] + H2O = L-tyrosyl-[protein] + phosphate</text>
        <dbReference type="Rhea" id="RHEA:10684"/>
        <dbReference type="Rhea" id="RHEA-COMP:10136"/>
        <dbReference type="Rhea" id="RHEA-COMP:20101"/>
        <dbReference type="ChEBI" id="CHEBI:15377"/>
        <dbReference type="ChEBI" id="CHEBI:43474"/>
        <dbReference type="ChEBI" id="CHEBI:46858"/>
        <dbReference type="ChEBI" id="CHEBI:61978"/>
        <dbReference type="EC" id="3.1.3.48"/>
    </reaction>
</comment>
<evidence type="ECO:0000256" key="17">
    <source>
        <dbReference type="ARBA" id="ARBA00044158"/>
    </source>
</evidence>
<evidence type="ECO:0000256" key="7">
    <source>
        <dbReference type="ARBA" id="ARBA00022737"/>
    </source>
</evidence>
<evidence type="ECO:0000256" key="21">
    <source>
        <dbReference type="SAM" id="SignalP"/>
    </source>
</evidence>
<dbReference type="Proteomes" id="UP001652741">
    <property type="component" value="Chromosome ssa14"/>
</dbReference>
<proteinExistence type="inferred from homology"/>
<keyword evidence="4" id="KW-0358">Heparin-binding</keyword>
<dbReference type="SUPFAM" id="SSF48726">
    <property type="entry name" value="Immunoglobulin"/>
    <property type="match status" value="3"/>
</dbReference>
<evidence type="ECO:0000256" key="12">
    <source>
        <dbReference type="ARBA" id="ARBA00023136"/>
    </source>
</evidence>